<dbReference type="Gene3D" id="1.10.630.10">
    <property type="entry name" value="Cytochrome P450"/>
    <property type="match status" value="1"/>
</dbReference>
<keyword evidence="3" id="KW-0472">Membrane</keyword>
<comment type="similarity">
    <text evidence="1">Belongs to the cytochrome P450 family.</text>
</comment>
<dbReference type="CDD" id="cd00302">
    <property type="entry name" value="cytochrome_P450"/>
    <property type="match status" value="1"/>
</dbReference>
<dbReference type="RefSeq" id="XP_031027501.1">
    <property type="nucleotide sequence ID" value="XM_031166588.1"/>
</dbReference>
<feature type="transmembrane region" description="Helical" evidence="3">
    <location>
        <begin position="6"/>
        <end position="26"/>
    </location>
</feature>
<dbReference type="PRINTS" id="PR00385">
    <property type="entry name" value="P450"/>
</dbReference>
<dbReference type="InterPro" id="IPR050121">
    <property type="entry name" value="Cytochrome_P450_monoxygenase"/>
</dbReference>
<gene>
    <name evidence="4" type="ORF">SmJEL517_g00659</name>
</gene>
<evidence type="ECO:0008006" key="6">
    <source>
        <dbReference type="Google" id="ProtNLM"/>
    </source>
</evidence>
<dbReference type="Proteomes" id="UP000319731">
    <property type="component" value="Unassembled WGS sequence"/>
</dbReference>
<keyword evidence="5" id="KW-1185">Reference proteome</keyword>
<dbReference type="GO" id="GO:0020037">
    <property type="term" value="F:heme binding"/>
    <property type="evidence" value="ECO:0007669"/>
    <property type="project" value="InterPro"/>
</dbReference>
<dbReference type="PRINTS" id="PR00463">
    <property type="entry name" value="EP450I"/>
</dbReference>
<evidence type="ECO:0000313" key="5">
    <source>
        <dbReference type="Proteomes" id="UP000319731"/>
    </source>
</evidence>
<dbReference type="OrthoDB" id="1470350at2759"/>
<evidence type="ECO:0000313" key="4">
    <source>
        <dbReference type="EMBL" id="TPX37590.1"/>
    </source>
</evidence>
<dbReference type="SUPFAM" id="SSF48264">
    <property type="entry name" value="Cytochrome P450"/>
    <property type="match status" value="1"/>
</dbReference>
<evidence type="ECO:0000256" key="1">
    <source>
        <dbReference type="ARBA" id="ARBA00010617"/>
    </source>
</evidence>
<dbReference type="AlphaFoldDB" id="A0A507C7N7"/>
<comment type="cofactor">
    <cofactor evidence="2">
        <name>heme</name>
        <dbReference type="ChEBI" id="CHEBI:30413"/>
    </cofactor>
</comment>
<dbReference type="STRING" id="1806994.A0A507C7N7"/>
<sequence length="495" mass="54832">MSNIKVLQGTAVAVVGVALATTLYIVTRRRTKEIPSDYVYPIIGNMLQIAKYAGKDLVHEYFLFVGEKYGKIARFVVGTERIMVNDAAEAKRILLSSEFEKTVDTRNFAGIAENGLIGLDGDKHKLHRKALQPAFGPSRLRHAFSQSVTSTKQLIEQWKSQKGDINCNLLHNMNCITLDVIGKVALSQDLRMVESAANPTPEGQLLKSQMNTVVKTLMKRLSVPSMLWPLFGLSKADINRKTKLMLKSIGAPIDMSAKTVNEKFEKTIHWDVMDRLLAGNVGAKGVGVVFNDEEIADETFVFFLAGSDTTALTLTNLFVQLADHPDVVKKLQAEIDAVIGAKGVFTQEMLPQLKFLDCAVKEVMRLLPVALAVQARTPVAPTTLCGYQVYPGQSISINTGAIHRNPEYWHHPDKFWPERWESDFMPVPGSYVPFGDGIANCIGQRLANLESRTVAALLLQSFDIELPEGQDLARTTVSLTGYKPGLQFRFKPRAK</sequence>
<name>A0A507C7N7_9FUNG</name>
<dbReference type="InterPro" id="IPR001128">
    <property type="entry name" value="Cyt_P450"/>
</dbReference>
<keyword evidence="3" id="KW-1133">Transmembrane helix</keyword>
<dbReference type="GO" id="GO:0016705">
    <property type="term" value="F:oxidoreductase activity, acting on paired donors, with incorporation or reduction of molecular oxygen"/>
    <property type="evidence" value="ECO:0007669"/>
    <property type="project" value="InterPro"/>
</dbReference>
<organism evidence="4 5">
    <name type="scientific">Synchytrium microbalum</name>
    <dbReference type="NCBI Taxonomy" id="1806994"/>
    <lineage>
        <taxon>Eukaryota</taxon>
        <taxon>Fungi</taxon>
        <taxon>Fungi incertae sedis</taxon>
        <taxon>Chytridiomycota</taxon>
        <taxon>Chytridiomycota incertae sedis</taxon>
        <taxon>Chytridiomycetes</taxon>
        <taxon>Synchytriales</taxon>
        <taxon>Synchytriaceae</taxon>
        <taxon>Synchytrium</taxon>
    </lineage>
</organism>
<protein>
    <recommendedName>
        <fullName evidence="6">Cytochrome P450</fullName>
    </recommendedName>
</protein>
<reference evidence="4 5" key="1">
    <citation type="journal article" date="2019" name="Sci. Rep.">
        <title>Comparative genomics of chytrid fungi reveal insights into the obligate biotrophic and pathogenic lifestyle of Synchytrium endobioticum.</title>
        <authorList>
            <person name="van de Vossenberg B.T.L.H."/>
            <person name="Warris S."/>
            <person name="Nguyen H.D.T."/>
            <person name="van Gent-Pelzer M.P.E."/>
            <person name="Joly D.L."/>
            <person name="van de Geest H.C."/>
            <person name="Bonants P.J.M."/>
            <person name="Smith D.S."/>
            <person name="Levesque C.A."/>
            <person name="van der Lee T.A.J."/>
        </authorList>
    </citation>
    <scope>NUCLEOTIDE SEQUENCE [LARGE SCALE GENOMIC DNA]</scope>
    <source>
        <strain evidence="4 5">JEL517</strain>
    </source>
</reference>
<dbReference type="InterPro" id="IPR002401">
    <property type="entry name" value="Cyt_P450_E_grp-I"/>
</dbReference>
<proteinExistence type="inferred from homology"/>
<feature type="binding site" description="axial binding residue" evidence="2">
    <location>
        <position position="441"/>
    </location>
    <ligand>
        <name>heme</name>
        <dbReference type="ChEBI" id="CHEBI:30413"/>
    </ligand>
    <ligandPart>
        <name>Fe</name>
        <dbReference type="ChEBI" id="CHEBI:18248"/>
    </ligandPart>
</feature>
<keyword evidence="2" id="KW-0408">Iron</keyword>
<dbReference type="InterPro" id="IPR036396">
    <property type="entry name" value="Cyt_P450_sf"/>
</dbReference>
<dbReference type="PANTHER" id="PTHR24305:SF166">
    <property type="entry name" value="CYTOCHROME P450 12A4, MITOCHONDRIAL-RELATED"/>
    <property type="match status" value="1"/>
</dbReference>
<dbReference type="Pfam" id="PF00067">
    <property type="entry name" value="p450"/>
    <property type="match status" value="1"/>
</dbReference>
<dbReference type="PANTHER" id="PTHR24305">
    <property type="entry name" value="CYTOCHROME P450"/>
    <property type="match status" value="1"/>
</dbReference>
<dbReference type="GO" id="GO:0004497">
    <property type="term" value="F:monooxygenase activity"/>
    <property type="evidence" value="ECO:0007669"/>
    <property type="project" value="InterPro"/>
</dbReference>
<dbReference type="EMBL" id="QEAO01000002">
    <property type="protein sequence ID" value="TPX37590.1"/>
    <property type="molecule type" value="Genomic_DNA"/>
</dbReference>
<dbReference type="GeneID" id="42001885"/>
<keyword evidence="2" id="KW-0479">Metal-binding</keyword>
<evidence type="ECO:0000256" key="3">
    <source>
        <dbReference type="SAM" id="Phobius"/>
    </source>
</evidence>
<accession>A0A507C7N7</accession>
<evidence type="ECO:0000256" key="2">
    <source>
        <dbReference type="PIRSR" id="PIRSR602401-1"/>
    </source>
</evidence>
<dbReference type="GO" id="GO:0005506">
    <property type="term" value="F:iron ion binding"/>
    <property type="evidence" value="ECO:0007669"/>
    <property type="project" value="InterPro"/>
</dbReference>
<keyword evidence="2" id="KW-0349">Heme</keyword>
<keyword evidence="3" id="KW-0812">Transmembrane</keyword>
<comment type="caution">
    <text evidence="4">The sequence shown here is derived from an EMBL/GenBank/DDBJ whole genome shotgun (WGS) entry which is preliminary data.</text>
</comment>